<evidence type="ECO:0000313" key="2">
    <source>
        <dbReference type="EMBL" id="BDZ41254.1"/>
    </source>
</evidence>
<accession>A0ABM8FZL0</accession>
<organism evidence="2 3">
    <name type="scientific">Paraoerskovia sediminicola</name>
    <dbReference type="NCBI Taxonomy" id="1138587"/>
    <lineage>
        <taxon>Bacteria</taxon>
        <taxon>Bacillati</taxon>
        <taxon>Actinomycetota</taxon>
        <taxon>Actinomycetes</taxon>
        <taxon>Micrococcales</taxon>
        <taxon>Cellulomonadaceae</taxon>
        <taxon>Paraoerskovia</taxon>
    </lineage>
</organism>
<dbReference type="EMBL" id="AP027729">
    <property type="protein sequence ID" value="BDZ41254.1"/>
    <property type="molecule type" value="Genomic_DNA"/>
</dbReference>
<evidence type="ECO:0000256" key="1">
    <source>
        <dbReference type="SAM" id="Phobius"/>
    </source>
</evidence>
<proteinExistence type="predicted"/>
<protein>
    <submittedName>
        <fullName evidence="2">Uncharacterized protein</fullName>
    </submittedName>
</protein>
<keyword evidence="3" id="KW-1185">Reference proteome</keyword>
<reference evidence="3" key="1">
    <citation type="journal article" date="2019" name="Int. J. Syst. Evol. Microbiol.">
        <title>The Global Catalogue of Microorganisms (GCM) 10K type strain sequencing project: providing services to taxonomists for standard genome sequencing and annotation.</title>
        <authorList>
            <consortium name="The Broad Institute Genomics Platform"/>
            <consortium name="The Broad Institute Genome Sequencing Center for Infectious Disease"/>
            <person name="Wu L."/>
            <person name="Ma J."/>
        </authorList>
    </citation>
    <scope>NUCLEOTIDE SEQUENCE [LARGE SCALE GENOMIC DNA]</scope>
    <source>
        <strain evidence="3">NBRC 108565</strain>
    </source>
</reference>
<name>A0ABM8FZL0_9CELL</name>
<dbReference type="Proteomes" id="UP001321475">
    <property type="component" value="Chromosome"/>
</dbReference>
<sequence length="162" mass="15939">MSGVQRGTLGVWAAACTVAFGVVVAGAWLLLGADPATVTGRDSSTSSALLPLAAATLGVALFLGSFARSVRPGRYRRGLAVGIAVGVGVALFQVVLAGALTGAGQGLDQVLGFLPATWDALVTPMTAVSAVAGFGAERLYAVVARRPVTGGARSGSDGGARA</sequence>
<dbReference type="RefSeq" id="WP_286218456.1">
    <property type="nucleotide sequence ID" value="NZ_AP027729.1"/>
</dbReference>
<feature type="transmembrane region" description="Helical" evidence="1">
    <location>
        <begin position="49"/>
        <end position="67"/>
    </location>
</feature>
<evidence type="ECO:0000313" key="3">
    <source>
        <dbReference type="Proteomes" id="UP001321475"/>
    </source>
</evidence>
<keyword evidence="1" id="KW-0472">Membrane</keyword>
<feature type="transmembrane region" description="Helical" evidence="1">
    <location>
        <begin position="116"/>
        <end position="136"/>
    </location>
</feature>
<gene>
    <name evidence="2" type="ORF">GCM10025865_05530</name>
</gene>
<keyword evidence="1" id="KW-1133">Transmembrane helix</keyword>
<feature type="transmembrane region" description="Helical" evidence="1">
    <location>
        <begin position="79"/>
        <end position="104"/>
    </location>
</feature>
<feature type="transmembrane region" description="Helical" evidence="1">
    <location>
        <begin position="9"/>
        <end position="29"/>
    </location>
</feature>
<keyword evidence="1" id="KW-0812">Transmembrane</keyword>